<dbReference type="GO" id="GO:0005524">
    <property type="term" value="F:ATP binding"/>
    <property type="evidence" value="ECO:0007669"/>
    <property type="project" value="UniProtKB-KW"/>
</dbReference>
<organism evidence="12 13">
    <name type="scientific">Fontibacillus phaseoli</name>
    <dbReference type="NCBI Taxonomy" id="1416533"/>
    <lineage>
        <taxon>Bacteria</taxon>
        <taxon>Bacillati</taxon>
        <taxon>Bacillota</taxon>
        <taxon>Bacilli</taxon>
        <taxon>Bacillales</taxon>
        <taxon>Paenibacillaceae</taxon>
        <taxon>Fontibacillus</taxon>
    </lineage>
</organism>
<dbReference type="EC" id="2.7.13.3" evidence="2"/>
<dbReference type="GO" id="GO:0046983">
    <property type="term" value="F:protein dimerization activity"/>
    <property type="evidence" value="ECO:0007669"/>
    <property type="project" value="InterPro"/>
</dbReference>
<evidence type="ECO:0000256" key="7">
    <source>
        <dbReference type="ARBA" id="ARBA00022840"/>
    </source>
</evidence>
<evidence type="ECO:0000313" key="12">
    <source>
        <dbReference type="EMBL" id="RCX23454.1"/>
    </source>
</evidence>
<dbReference type="OrthoDB" id="9781904at2"/>
<keyword evidence="9" id="KW-0175">Coiled coil</keyword>
<accession>A0A369BV14</accession>
<dbReference type="InterPro" id="IPR036890">
    <property type="entry name" value="HATPase_C_sf"/>
</dbReference>
<keyword evidence="7" id="KW-0067">ATP-binding</keyword>
<evidence type="ECO:0000256" key="6">
    <source>
        <dbReference type="ARBA" id="ARBA00022777"/>
    </source>
</evidence>
<reference evidence="12 13" key="1">
    <citation type="submission" date="2018-07" db="EMBL/GenBank/DDBJ databases">
        <title>Genomic Encyclopedia of Type Strains, Phase III (KMG-III): the genomes of soil and plant-associated and newly described type strains.</title>
        <authorList>
            <person name="Whitman W."/>
        </authorList>
    </citation>
    <scope>NUCLEOTIDE SEQUENCE [LARGE SCALE GENOMIC DNA]</scope>
    <source>
        <strain evidence="12 13">CECT 8333</strain>
    </source>
</reference>
<dbReference type="AlphaFoldDB" id="A0A369BV14"/>
<feature type="transmembrane region" description="Helical" evidence="10">
    <location>
        <begin position="128"/>
        <end position="147"/>
    </location>
</feature>
<evidence type="ECO:0000256" key="10">
    <source>
        <dbReference type="SAM" id="Phobius"/>
    </source>
</evidence>
<protein>
    <recommendedName>
        <fullName evidence="2">histidine kinase</fullName>
        <ecNumber evidence="2">2.7.13.3</ecNumber>
    </recommendedName>
</protein>
<dbReference type="Gene3D" id="3.30.565.10">
    <property type="entry name" value="Histidine kinase-like ATPase, C-terminal domain"/>
    <property type="match status" value="1"/>
</dbReference>
<feature type="domain" description="Signal transduction histidine kinase subgroup 3 dimerisation and phosphoacceptor" evidence="11">
    <location>
        <begin position="183"/>
        <end position="244"/>
    </location>
</feature>
<keyword evidence="6 12" id="KW-0418">Kinase</keyword>
<keyword evidence="13" id="KW-1185">Reference proteome</keyword>
<dbReference type="Pfam" id="PF07730">
    <property type="entry name" value="HisKA_3"/>
    <property type="match status" value="1"/>
</dbReference>
<dbReference type="GO" id="GO:0016020">
    <property type="term" value="C:membrane"/>
    <property type="evidence" value="ECO:0007669"/>
    <property type="project" value="InterPro"/>
</dbReference>
<evidence type="ECO:0000256" key="4">
    <source>
        <dbReference type="ARBA" id="ARBA00022679"/>
    </source>
</evidence>
<evidence type="ECO:0000256" key="5">
    <source>
        <dbReference type="ARBA" id="ARBA00022741"/>
    </source>
</evidence>
<dbReference type="RefSeq" id="WP_114495332.1">
    <property type="nucleotide sequence ID" value="NZ_QPJW01000001.1"/>
</dbReference>
<keyword evidence="10" id="KW-0472">Membrane</keyword>
<evidence type="ECO:0000256" key="2">
    <source>
        <dbReference type="ARBA" id="ARBA00012438"/>
    </source>
</evidence>
<keyword evidence="8" id="KW-0902">Two-component regulatory system</keyword>
<dbReference type="InterPro" id="IPR050482">
    <property type="entry name" value="Sensor_HK_TwoCompSys"/>
</dbReference>
<evidence type="ECO:0000256" key="9">
    <source>
        <dbReference type="SAM" id="Coils"/>
    </source>
</evidence>
<sequence>MRTFWIWLILLFAIWLCALLQLSPESSMVPWSILGSALFFGAFFISPLLRQKPALLSLNLTLASLLAVFVLWPGKEDNFNPYTLLILSVLAGKAAYRLPPVHASILGLICAVDALAPYAMGYPSLPPAYIGLFAVLLAIGFAVFRNVSQRATAAEARNEALLGEYRKLKRRMASDEELARREERAQVGRDIHDSVGHKLTALMMQLEVFRMQRDADSEDQIIKLKKLAQESLYETRSAVKALKDNEPGGLSAIMRLIRKLEAESVIKVHFSVNHGALSAPLNNDQSIAVYRAVQEALTNIMKHSKSREADVMFEAPGGSVFRFEISNPGVVQGNFREGFGLSSMRERIENLKGRLEILDNRDRFTVRGTIPLIIPSSYEETTG</sequence>
<dbReference type="GO" id="GO:0000155">
    <property type="term" value="F:phosphorelay sensor kinase activity"/>
    <property type="evidence" value="ECO:0007669"/>
    <property type="project" value="InterPro"/>
</dbReference>
<keyword evidence="3" id="KW-0597">Phosphoprotein</keyword>
<keyword evidence="10" id="KW-1133">Transmembrane helix</keyword>
<keyword evidence="10" id="KW-0812">Transmembrane</keyword>
<evidence type="ECO:0000259" key="11">
    <source>
        <dbReference type="Pfam" id="PF07730"/>
    </source>
</evidence>
<evidence type="ECO:0000256" key="1">
    <source>
        <dbReference type="ARBA" id="ARBA00000085"/>
    </source>
</evidence>
<comment type="caution">
    <text evidence="12">The sequence shown here is derived from an EMBL/GenBank/DDBJ whole genome shotgun (WGS) entry which is preliminary data.</text>
</comment>
<dbReference type="Proteomes" id="UP000253090">
    <property type="component" value="Unassembled WGS sequence"/>
</dbReference>
<name>A0A369BV14_9BACL</name>
<dbReference type="CDD" id="cd16917">
    <property type="entry name" value="HATPase_UhpB-NarQ-NarX-like"/>
    <property type="match status" value="1"/>
</dbReference>
<proteinExistence type="predicted"/>
<feature type="transmembrane region" description="Helical" evidence="10">
    <location>
        <begin position="56"/>
        <end position="73"/>
    </location>
</feature>
<feature type="coiled-coil region" evidence="9">
    <location>
        <begin position="151"/>
        <end position="185"/>
    </location>
</feature>
<evidence type="ECO:0000256" key="3">
    <source>
        <dbReference type="ARBA" id="ARBA00022553"/>
    </source>
</evidence>
<evidence type="ECO:0000313" key="13">
    <source>
        <dbReference type="Proteomes" id="UP000253090"/>
    </source>
</evidence>
<dbReference type="InterPro" id="IPR011712">
    <property type="entry name" value="Sig_transdc_His_kin_sub3_dim/P"/>
</dbReference>
<dbReference type="SUPFAM" id="SSF55874">
    <property type="entry name" value="ATPase domain of HSP90 chaperone/DNA topoisomerase II/histidine kinase"/>
    <property type="match status" value="1"/>
</dbReference>
<dbReference type="PANTHER" id="PTHR24421:SF10">
    <property type="entry name" value="NITRATE_NITRITE SENSOR PROTEIN NARQ"/>
    <property type="match status" value="1"/>
</dbReference>
<dbReference type="PANTHER" id="PTHR24421">
    <property type="entry name" value="NITRATE/NITRITE SENSOR PROTEIN NARX-RELATED"/>
    <property type="match status" value="1"/>
</dbReference>
<gene>
    <name evidence="12" type="ORF">DFP94_1011053</name>
</gene>
<keyword evidence="5" id="KW-0547">Nucleotide-binding</keyword>
<dbReference type="EMBL" id="QPJW01000001">
    <property type="protein sequence ID" value="RCX23454.1"/>
    <property type="molecule type" value="Genomic_DNA"/>
</dbReference>
<dbReference type="Gene3D" id="1.20.5.1930">
    <property type="match status" value="1"/>
</dbReference>
<keyword evidence="4" id="KW-0808">Transferase</keyword>
<comment type="catalytic activity">
    <reaction evidence="1">
        <text>ATP + protein L-histidine = ADP + protein N-phospho-L-histidine.</text>
        <dbReference type="EC" id="2.7.13.3"/>
    </reaction>
</comment>
<evidence type="ECO:0000256" key="8">
    <source>
        <dbReference type="ARBA" id="ARBA00023012"/>
    </source>
</evidence>
<feature type="transmembrane region" description="Helical" evidence="10">
    <location>
        <begin position="29"/>
        <end position="49"/>
    </location>
</feature>